<evidence type="ECO:0000256" key="2">
    <source>
        <dbReference type="SAM" id="MobiDB-lite"/>
    </source>
</evidence>
<name>A0A2A6RES0_9CHLR</name>
<feature type="domain" description="Zinc-ribbon" evidence="3">
    <location>
        <begin position="130"/>
        <end position="150"/>
    </location>
</feature>
<keyword evidence="5" id="KW-1185">Reference proteome</keyword>
<comment type="caution">
    <text evidence="4">The sequence shown here is derived from an EMBL/GenBank/DDBJ whole genome shotgun (WGS) entry which is preliminary data.</text>
</comment>
<proteinExistence type="predicted"/>
<feature type="region of interest" description="Disordered" evidence="2">
    <location>
        <begin position="96"/>
        <end position="123"/>
    </location>
</feature>
<accession>A0A2A6RES0</accession>
<feature type="coiled-coil region" evidence="1">
    <location>
        <begin position="67"/>
        <end position="94"/>
    </location>
</feature>
<dbReference type="Pfam" id="PF13240">
    <property type="entry name" value="Zn_Ribbon_1"/>
    <property type="match status" value="1"/>
</dbReference>
<gene>
    <name evidence="4" type="ORF">CJ255_19425</name>
</gene>
<evidence type="ECO:0000259" key="3">
    <source>
        <dbReference type="Pfam" id="PF13240"/>
    </source>
</evidence>
<feature type="compositionally biased region" description="Polar residues" evidence="2">
    <location>
        <begin position="105"/>
        <end position="114"/>
    </location>
</feature>
<sequence>MSFFDQISRQISQGVDRAKFEADKFQRTTRIQGETNELRRQIDTKLAELGQRAYELQRAGQISSASINELATAIDQLRSSLVTKEEELKKAQAEVFVEPPPAEPTNSAPAQQVPISYDPPPPSPATSKACGVCGFQMPSSAMFCPNCGTRVG</sequence>
<dbReference type="OrthoDB" id="159278at2"/>
<evidence type="ECO:0000313" key="5">
    <source>
        <dbReference type="Proteomes" id="UP000220527"/>
    </source>
</evidence>
<protein>
    <submittedName>
        <fullName evidence="4">Zinc ribbon domain-containing protein</fullName>
    </submittedName>
</protein>
<evidence type="ECO:0000256" key="1">
    <source>
        <dbReference type="SAM" id="Coils"/>
    </source>
</evidence>
<dbReference type="EMBL" id="NQWI01000148">
    <property type="protein sequence ID" value="PDW01207.1"/>
    <property type="molecule type" value="Genomic_DNA"/>
</dbReference>
<reference evidence="5" key="1">
    <citation type="submission" date="2017-08" db="EMBL/GenBank/DDBJ databases">
        <authorList>
            <person name="Grouzdev D.S."/>
            <person name="Gaisin V.A."/>
            <person name="Rysina M.S."/>
            <person name="Gorlenko V.M."/>
        </authorList>
    </citation>
    <scope>NUCLEOTIDE SEQUENCE [LARGE SCALE GENOMIC DNA]</scope>
    <source>
        <strain evidence="5">Kir15-3F</strain>
    </source>
</reference>
<dbReference type="InterPro" id="IPR026870">
    <property type="entry name" value="Zinc_ribbon_dom"/>
</dbReference>
<dbReference type="Proteomes" id="UP000220527">
    <property type="component" value="Unassembled WGS sequence"/>
</dbReference>
<dbReference type="AlphaFoldDB" id="A0A2A6RES0"/>
<keyword evidence="1" id="KW-0175">Coiled coil</keyword>
<organism evidence="4 5">
    <name type="scientific">Candidatus Viridilinea mediisalina</name>
    <dbReference type="NCBI Taxonomy" id="2024553"/>
    <lineage>
        <taxon>Bacteria</taxon>
        <taxon>Bacillati</taxon>
        <taxon>Chloroflexota</taxon>
        <taxon>Chloroflexia</taxon>
        <taxon>Chloroflexales</taxon>
        <taxon>Chloroflexineae</taxon>
        <taxon>Oscillochloridaceae</taxon>
        <taxon>Candidatus Viridilinea</taxon>
    </lineage>
</organism>
<evidence type="ECO:0000313" key="4">
    <source>
        <dbReference type="EMBL" id="PDW01207.1"/>
    </source>
</evidence>